<feature type="binding site" evidence="4">
    <location>
        <position position="41"/>
    </location>
    <ligand>
        <name>Zn(2+)</name>
        <dbReference type="ChEBI" id="CHEBI:29105"/>
    </ligand>
</feature>
<dbReference type="HAMAP" id="MF_00327">
    <property type="entry name" value="Ribosomal_eL43"/>
    <property type="match status" value="1"/>
</dbReference>
<evidence type="ECO:0000313" key="5">
    <source>
        <dbReference type="EMBL" id="HGM58219.1"/>
    </source>
</evidence>
<dbReference type="PANTHER" id="PTHR48129:SF1">
    <property type="entry name" value="LARGE RIBOSOMAL SUBUNIT PROTEIN EL43"/>
    <property type="match status" value="1"/>
</dbReference>
<dbReference type="GO" id="GO:0070180">
    <property type="term" value="F:large ribosomal subunit rRNA binding"/>
    <property type="evidence" value="ECO:0007669"/>
    <property type="project" value="UniProtKB-UniRule"/>
</dbReference>
<reference evidence="5" key="1">
    <citation type="journal article" date="2020" name="mSystems">
        <title>Genome- and Community-Level Interaction Insights into Carbon Utilization and Element Cycling Functions of Hydrothermarchaeota in Hydrothermal Sediment.</title>
        <authorList>
            <person name="Zhou Z."/>
            <person name="Liu Y."/>
            <person name="Xu W."/>
            <person name="Pan J."/>
            <person name="Luo Z.H."/>
            <person name="Li M."/>
        </authorList>
    </citation>
    <scope>NUCLEOTIDE SEQUENCE [LARGE SCALE GENOMIC DNA]</scope>
    <source>
        <strain evidence="5">SpSt-642</strain>
    </source>
</reference>
<feature type="binding site" evidence="4">
    <location>
        <position position="38"/>
    </location>
    <ligand>
        <name>Zn(2+)</name>
        <dbReference type="ChEBI" id="CHEBI:29105"/>
    </ligand>
</feature>
<dbReference type="InterPro" id="IPR011332">
    <property type="entry name" value="Ribosomal_zn-bd"/>
</dbReference>
<sequence length="86" mass="9851">MGRTKVVGIAGRYGARYGATLRKRVRDILEKRYSPHTCPFCGYTGRVYRISTGLWICRKCGVKWSGGAYLPRTELSKYFPKIVSRE</sequence>
<feature type="binding site" evidence="4">
    <location>
        <position position="60"/>
    </location>
    <ligand>
        <name>Zn(2+)</name>
        <dbReference type="ChEBI" id="CHEBI:29105"/>
    </ligand>
</feature>
<evidence type="ECO:0000256" key="4">
    <source>
        <dbReference type="HAMAP-Rule" id="MF_00327"/>
    </source>
</evidence>
<dbReference type="SUPFAM" id="SSF57829">
    <property type="entry name" value="Zn-binding ribosomal proteins"/>
    <property type="match status" value="1"/>
</dbReference>
<gene>
    <name evidence="4" type="primary">rpl37ae</name>
    <name evidence="5" type="ORF">ENU14_01325</name>
</gene>
<keyword evidence="3 4" id="KW-0687">Ribonucleoprotein</keyword>
<proteinExistence type="inferred from homology"/>
<comment type="caution">
    <text evidence="5">The sequence shown here is derived from an EMBL/GenBank/DDBJ whole genome shotgun (WGS) entry which is preliminary data.</text>
</comment>
<evidence type="ECO:0000256" key="1">
    <source>
        <dbReference type="ARBA" id="ARBA00022884"/>
    </source>
</evidence>
<name>A0A7C4H585_STAMA</name>
<dbReference type="InterPro" id="IPR002674">
    <property type="entry name" value="Ribosomal_eL43"/>
</dbReference>
<keyword evidence="2 4" id="KW-0689">Ribosomal protein</keyword>
<evidence type="ECO:0000256" key="3">
    <source>
        <dbReference type="ARBA" id="ARBA00023274"/>
    </source>
</evidence>
<dbReference type="PANTHER" id="PTHR48129">
    <property type="entry name" value="60S RIBOSOMAL PROTEIN L37A"/>
    <property type="match status" value="1"/>
</dbReference>
<keyword evidence="4" id="KW-0699">rRNA-binding</keyword>
<dbReference type="Gene3D" id="2.20.25.30">
    <property type="match status" value="1"/>
</dbReference>
<feature type="binding site" evidence="4">
    <location>
        <position position="57"/>
    </location>
    <ligand>
        <name>Zn(2+)</name>
        <dbReference type="ChEBI" id="CHEBI:29105"/>
    </ligand>
</feature>
<comment type="function">
    <text evidence="4">Binds to the 23S rRNA.</text>
</comment>
<dbReference type="NCBIfam" id="NF003058">
    <property type="entry name" value="PRK03976.1"/>
    <property type="match status" value="1"/>
</dbReference>
<dbReference type="GO" id="GO:0008270">
    <property type="term" value="F:zinc ion binding"/>
    <property type="evidence" value="ECO:0007669"/>
    <property type="project" value="UniProtKB-UniRule"/>
</dbReference>
<dbReference type="InterPro" id="IPR011331">
    <property type="entry name" value="Ribosomal_eL37/eL43"/>
</dbReference>
<accession>A0A7C4H585</accession>
<evidence type="ECO:0000256" key="2">
    <source>
        <dbReference type="ARBA" id="ARBA00022980"/>
    </source>
</evidence>
<keyword evidence="1 4" id="KW-0694">RNA-binding</keyword>
<protein>
    <recommendedName>
        <fullName evidence="4">Large ribosomal subunit protein eL43</fullName>
    </recommendedName>
</protein>
<dbReference type="EMBL" id="DTBJ01000013">
    <property type="protein sequence ID" value="HGM58219.1"/>
    <property type="molecule type" value="Genomic_DNA"/>
</dbReference>
<dbReference type="InterPro" id="IPR050522">
    <property type="entry name" value="Ribosomal_protein_eL43"/>
</dbReference>
<organism evidence="5">
    <name type="scientific">Staphylothermus marinus</name>
    <dbReference type="NCBI Taxonomy" id="2280"/>
    <lineage>
        <taxon>Archaea</taxon>
        <taxon>Thermoproteota</taxon>
        <taxon>Thermoprotei</taxon>
        <taxon>Desulfurococcales</taxon>
        <taxon>Desulfurococcaceae</taxon>
        <taxon>Staphylothermus</taxon>
    </lineage>
</organism>
<dbReference type="GO" id="GO:0005840">
    <property type="term" value="C:ribosome"/>
    <property type="evidence" value="ECO:0007669"/>
    <property type="project" value="UniProtKB-KW"/>
</dbReference>
<comment type="subunit">
    <text evidence="4">Part of the 50S ribosomal subunit.</text>
</comment>
<dbReference type="GO" id="GO:0003735">
    <property type="term" value="F:structural constituent of ribosome"/>
    <property type="evidence" value="ECO:0007669"/>
    <property type="project" value="InterPro"/>
</dbReference>
<dbReference type="GO" id="GO:0006412">
    <property type="term" value="P:translation"/>
    <property type="evidence" value="ECO:0007669"/>
    <property type="project" value="UniProtKB-UniRule"/>
</dbReference>
<dbReference type="Pfam" id="PF01780">
    <property type="entry name" value="Ribosomal_L37ae"/>
    <property type="match status" value="1"/>
</dbReference>
<dbReference type="GO" id="GO:1990904">
    <property type="term" value="C:ribonucleoprotein complex"/>
    <property type="evidence" value="ECO:0007669"/>
    <property type="project" value="UniProtKB-KW"/>
</dbReference>
<dbReference type="AlphaFoldDB" id="A0A7C4H585"/>
<comment type="similarity">
    <text evidence="4">Belongs to the eukaryotic ribosomal protein eL43 family. Putative zinc-binding subfamily.</text>
</comment>
<comment type="caution">
    <text evidence="4">Lacks conserved residue(s) required for the propagation of feature annotation.</text>
</comment>